<sequence length="488" mass="54795">MFDSSVLCGFFGATLCSFMQFCAVLCIFVQEIADRSNVRSFWAATPAATNYQRSYSPSPAVSAPDEPSPSSGTDEQEEKGKELTELEDNGDGFYVGDEEEKYGEKAITVIEEDDDIQEEDVKTEDEAPPVVPWKMNLRSKTRKRQDHHTRPKKTTKKSKSITTSQKQNQVVAVPDRSNKKLVKHTVARWSAGRYKAAEENMLRVMKAKGAKFGSPILRPALRSEARKLIGDTGLLDHLLKHMAGRVAPGGTERFRRRHNADGAMEYWLESADLFDIRKQAGVQDPYWTPPPGWEPGHDPTRDPICVKEIHELKEEITKIKRVLLHVSKNKEDNLALVTTSNSCLTSLDWEHDGSLIHQKEYAVLLTMQQNKIREQLTEMSQSLSRMEEEHAEQIVKKTKMEEQLMDMQATRKLKSISLQVSFTKCAKVEAWFAWEPPPAGVFKLNVDGSRKVASGHIGAGGVLCDVFGDWCSGFAVNLGKGQILEAEL</sequence>
<feature type="compositionally biased region" description="Low complexity" evidence="2">
    <location>
        <begin position="160"/>
        <end position="169"/>
    </location>
</feature>
<dbReference type="PANTHER" id="PTHR46740">
    <property type="entry name" value="PROTEIN DYAD"/>
    <property type="match status" value="1"/>
</dbReference>
<evidence type="ECO:0000256" key="1">
    <source>
        <dbReference type="SAM" id="Coils"/>
    </source>
</evidence>
<keyword evidence="4" id="KW-1185">Reference proteome</keyword>
<dbReference type="GeneID" id="103333113"/>
<dbReference type="InterPro" id="IPR059080">
    <property type="entry name" value="WHD_PTC1"/>
</dbReference>
<dbReference type="CDD" id="cd06222">
    <property type="entry name" value="RNase_H_like"/>
    <property type="match status" value="1"/>
</dbReference>
<feature type="region of interest" description="Disordered" evidence="2">
    <location>
        <begin position="51"/>
        <end position="97"/>
    </location>
</feature>
<feature type="region of interest" description="Disordered" evidence="2">
    <location>
        <begin position="109"/>
        <end position="174"/>
    </location>
</feature>
<feature type="compositionally biased region" description="Basic residues" evidence="2">
    <location>
        <begin position="137"/>
        <end position="159"/>
    </location>
</feature>
<evidence type="ECO:0000313" key="5">
    <source>
        <dbReference type="RefSeq" id="XP_008234124.1"/>
    </source>
</evidence>
<feature type="coiled-coil region" evidence="1">
    <location>
        <begin position="369"/>
        <end position="403"/>
    </location>
</feature>
<dbReference type="Pfam" id="PF25874">
    <property type="entry name" value="WHD_plant_repro"/>
    <property type="match status" value="1"/>
</dbReference>
<feature type="domain" description="PTC1-like winged helix-turn-helix" evidence="3">
    <location>
        <begin position="188"/>
        <end position="270"/>
    </location>
</feature>
<feature type="compositionally biased region" description="Acidic residues" evidence="2">
    <location>
        <begin position="85"/>
        <end position="97"/>
    </location>
</feature>
<feature type="compositionally biased region" description="Acidic residues" evidence="2">
    <location>
        <begin position="110"/>
        <end position="127"/>
    </location>
</feature>
<organism evidence="4 5">
    <name type="scientific">Prunus mume</name>
    <name type="common">Japanese apricot</name>
    <name type="synonym">Armeniaca mume</name>
    <dbReference type="NCBI Taxonomy" id="102107"/>
    <lineage>
        <taxon>Eukaryota</taxon>
        <taxon>Viridiplantae</taxon>
        <taxon>Streptophyta</taxon>
        <taxon>Embryophyta</taxon>
        <taxon>Tracheophyta</taxon>
        <taxon>Spermatophyta</taxon>
        <taxon>Magnoliopsida</taxon>
        <taxon>eudicotyledons</taxon>
        <taxon>Gunneridae</taxon>
        <taxon>Pentapetalae</taxon>
        <taxon>rosids</taxon>
        <taxon>fabids</taxon>
        <taxon>Rosales</taxon>
        <taxon>Rosaceae</taxon>
        <taxon>Amygdaloideae</taxon>
        <taxon>Amygdaleae</taxon>
        <taxon>Prunus</taxon>
    </lineage>
</organism>
<dbReference type="PANTHER" id="PTHR46740:SF2">
    <property type="entry name" value="PROTEIN DYAD"/>
    <property type="match status" value="1"/>
</dbReference>
<keyword evidence="1" id="KW-0175">Coiled coil</keyword>
<dbReference type="RefSeq" id="XP_008234124.1">
    <property type="nucleotide sequence ID" value="XM_008235902.1"/>
</dbReference>
<evidence type="ECO:0000259" key="3">
    <source>
        <dbReference type="Pfam" id="PF25874"/>
    </source>
</evidence>
<name>A0ABM0P442_PRUMU</name>
<proteinExistence type="predicted"/>
<dbReference type="Proteomes" id="UP000694861">
    <property type="component" value="Linkage group LG5"/>
</dbReference>
<protein>
    <submittedName>
        <fullName evidence="5">Protein DYAD-like</fullName>
    </submittedName>
</protein>
<reference evidence="5" key="2">
    <citation type="submission" date="2025-08" db="UniProtKB">
        <authorList>
            <consortium name="RefSeq"/>
        </authorList>
    </citation>
    <scope>IDENTIFICATION</scope>
</reference>
<dbReference type="InterPro" id="IPR044730">
    <property type="entry name" value="RNase_H-like_dom_plant"/>
</dbReference>
<accession>A0ABM0P442</accession>
<dbReference type="InterPro" id="IPR044221">
    <property type="entry name" value="DYAD/AMEIOTIC1"/>
</dbReference>
<evidence type="ECO:0000256" key="2">
    <source>
        <dbReference type="SAM" id="MobiDB-lite"/>
    </source>
</evidence>
<gene>
    <name evidence="5" type="primary">LOC103333113</name>
</gene>
<reference evidence="4" key="1">
    <citation type="journal article" date="2012" name="Nat. Commun.">
        <title>The genome of Prunus mume.</title>
        <authorList>
            <person name="Zhang Q."/>
            <person name="Chen W."/>
            <person name="Sun L."/>
            <person name="Zhao F."/>
            <person name="Huang B."/>
            <person name="Yang W."/>
            <person name="Tao Y."/>
            <person name="Wang J."/>
            <person name="Yuan Z."/>
            <person name="Fan G."/>
            <person name="Xing Z."/>
            <person name="Han C."/>
            <person name="Pan H."/>
            <person name="Zhong X."/>
            <person name="Shi W."/>
            <person name="Liang X."/>
            <person name="Du D."/>
            <person name="Sun F."/>
            <person name="Xu Z."/>
            <person name="Hao R."/>
            <person name="Lv T."/>
            <person name="Lv Y."/>
            <person name="Zheng Z."/>
            <person name="Sun M."/>
            <person name="Luo L."/>
            <person name="Cai M."/>
            <person name="Gao Y."/>
            <person name="Wang J."/>
            <person name="Yin Y."/>
            <person name="Xu X."/>
            <person name="Cheng T."/>
            <person name="Wang J."/>
        </authorList>
    </citation>
    <scope>NUCLEOTIDE SEQUENCE [LARGE SCALE GENOMIC DNA]</scope>
</reference>
<evidence type="ECO:0000313" key="4">
    <source>
        <dbReference type="Proteomes" id="UP000694861"/>
    </source>
</evidence>